<protein>
    <submittedName>
        <fullName evidence="1">Metallophosphoesterase</fullName>
    </submittedName>
</protein>
<dbReference type="Proteomes" id="UP001061991">
    <property type="component" value="Plasmid p_unnamed3"/>
</dbReference>
<sequence length="272" mass="29752">MKVVVVSDTHFIVPGEAVQGIDSNDRLQTCVKEINRLAGDADVCVVMGDLVDRPSGEAYRLFFSHFDCLKMPVQFLIGNHDDRGVFLESVPVASADANGFVQSALETDNALLLFLDTHNPGSNSGDYGPEKLQWLNSKLTSAPDKSAYIFMHHPPFRTGFFIDHSKVEHSDALLNTIHAAGNVRHIFIGHTHRAASGHWNGVTWTTLQGLVNENDFELLPGKPNYRNGPAQKGILLINGGESVLHFHDILNPYPIIAHSGRSIREPSGGPSS</sequence>
<accession>A0ACD4CVB3</accession>
<gene>
    <name evidence="1" type="ORF">N8E88_04085</name>
</gene>
<evidence type="ECO:0000313" key="1">
    <source>
        <dbReference type="EMBL" id="UXN57521.1"/>
    </source>
</evidence>
<dbReference type="EMBL" id="CP104970">
    <property type="protein sequence ID" value="UXN57521.1"/>
    <property type="molecule type" value="Genomic_DNA"/>
</dbReference>
<keyword evidence="2" id="KW-1185">Reference proteome</keyword>
<evidence type="ECO:0000313" key="2">
    <source>
        <dbReference type="Proteomes" id="UP001061991"/>
    </source>
</evidence>
<organism evidence="1 2">
    <name type="scientific">Phyllobacterium zundukense</name>
    <dbReference type="NCBI Taxonomy" id="1867719"/>
    <lineage>
        <taxon>Bacteria</taxon>
        <taxon>Pseudomonadati</taxon>
        <taxon>Pseudomonadota</taxon>
        <taxon>Alphaproteobacteria</taxon>
        <taxon>Hyphomicrobiales</taxon>
        <taxon>Phyllobacteriaceae</taxon>
        <taxon>Phyllobacterium</taxon>
    </lineage>
</organism>
<name>A0ACD4CVB3_9HYPH</name>
<proteinExistence type="predicted"/>
<reference evidence="1" key="1">
    <citation type="submission" date="2022-09" db="EMBL/GenBank/DDBJ databases">
        <title>Interaction between co-microsymbionts with complementary sets of symbiotic genes in legume-rhizobium systems.</title>
        <authorList>
            <person name="Safronova V."/>
            <person name="Sazanova A."/>
            <person name="Afonin A."/>
            <person name="Chirak E."/>
        </authorList>
    </citation>
    <scope>NUCLEOTIDE SEQUENCE</scope>
    <source>
        <strain evidence="1">A18/3m</strain>
    </source>
</reference>
<keyword evidence="1" id="KW-0614">Plasmid</keyword>
<geneLocation type="plasmid" evidence="1 2">
    <name>p_unnamed3</name>
</geneLocation>